<evidence type="ECO:0000313" key="2">
    <source>
        <dbReference type="EMBL" id="MFD1706725.1"/>
    </source>
</evidence>
<reference evidence="3" key="1">
    <citation type="journal article" date="2019" name="Int. J. Syst. Evol. Microbiol.">
        <title>The Global Catalogue of Microorganisms (GCM) 10K type strain sequencing project: providing services to taxonomists for standard genome sequencing and annotation.</title>
        <authorList>
            <consortium name="The Broad Institute Genomics Platform"/>
            <consortium name="The Broad Institute Genome Sequencing Center for Infectious Disease"/>
            <person name="Wu L."/>
            <person name="Ma J."/>
        </authorList>
    </citation>
    <scope>NUCLEOTIDE SEQUENCE [LARGE SCALE GENOMIC DNA]</scope>
    <source>
        <strain evidence="3">CGMCC 1.12295</strain>
    </source>
</reference>
<feature type="compositionally biased region" description="Basic and acidic residues" evidence="1">
    <location>
        <begin position="21"/>
        <end position="33"/>
    </location>
</feature>
<protein>
    <submittedName>
        <fullName evidence="2">Uncharacterized protein</fullName>
    </submittedName>
</protein>
<feature type="region of interest" description="Disordered" evidence="1">
    <location>
        <begin position="1"/>
        <end position="34"/>
    </location>
</feature>
<dbReference type="EMBL" id="JBHUEO010000018">
    <property type="protein sequence ID" value="MFD1706725.1"/>
    <property type="molecule type" value="Genomic_DNA"/>
</dbReference>
<proteinExistence type="predicted"/>
<accession>A0ABW4KFP2</accession>
<comment type="caution">
    <text evidence="2">The sequence shown here is derived from an EMBL/GenBank/DDBJ whole genome shotgun (WGS) entry which is preliminary data.</text>
</comment>
<dbReference type="Proteomes" id="UP001597301">
    <property type="component" value="Unassembled WGS sequence"/>
</dbReference>
<feature type="compositionally biased region" description="Basic and acidic residues" evidence="1">
    <location>
        <begin position="1"/>
        <end position="10"/>
    </location>
</feature>
<gene>
    <name evidence="2" type="ORF">ACFSCZ_08145</name>
</gene>
<keyword evidence="3" id="KW-1185">Reference proteome</keyword>
<sequence length="51" mass="5936">MDKKDVKRNEPTVAPSMNTHDSLEKKATKKEIQQGDFTEVTRLYIDRTPED</sequence>
<evidence type="ECO:0000313" key="3">
    <source>
        <dbReference type="Proteomes" id="UP001597301"/>
    </source>
</evidence>
<dbReference type="RefSeq" id="WP_380773377.1">
    <property type="nucleotide sequence ID" value="NZ_JBHUEO010000018.1"/>
</dbReference>
<evidence type="ECO:0000256" key="1">
    <source>
        <dbReference type="SAM" id="MobiDB-lite"/>
    </source>
</evidence>
<organism evidence="2 3">
    <name type="scientific">Siminovitchia sediminis</name>
    <dbReference type="NCBI Taxonomy" id="1274353"/>
    <lineage>
        <taxon>Bacteria</taxon>
        <taxon>Bacillati</taxon>
        <taxon>Bacillota</taxon>
        <taxon>Bacilli</taxon>
        <taxon>Bacillales</taxon>
        <taxon>Bacillaceae</taxon>
        <taxon>Siminovitchia</taxon>
    </lineage>
</organism>
<name>A0ABW4KFP2_9BACI</name>